<dbReference type="Proteomes" id="UP000094236">
    <property type="component" value="Unassembled WGS sequence"/>
</dbReference>
<dbReference type="GO" id="GO:0001732">
    <property type="term" value="P:formation of cytoplasmic translation initiation complex"/>
    <property type="evidence" value="ECO:0007669"/>
    <property type="project" value="UniProtKB-UniRule"/>
</dbReference>
<dbReference type="HAMAP" id="MF_03001">
    <property type="entry name" value="eIF3b"/>
    <property type="match status" value="1"/>
</dbReference>
<dbReference type="SMART" id="SM00360">
    <property type="entry name" value="RRM"/>
    <property type="match status" value="1"/>
</dbReference>
<dbReference type="Gene3D" id="2.130.10.10">
    <property type="entry name" value="YVTN repeat-like/Quinoprotein amine dehydrogenase"/>
    <property type="match status" value="2"/>
</dbReference>
<dbReference type="InterPro" id="IPR035979">
    <property type="entry name" value="RBD_domain_sf"/>
</dbReference>
<evidence type="ECO:0000256" key="7">
    <source>
        <dbReference type="PIRNR" id="PIRNR036424"/>
    </source>
</evidence>
<dbReference type="GO" id="GO:0003743">
    <property type="term" value="F:translation initiation factor activity"/>
    <property type="evidence" value="ECO:0007669"/>
    <property type="project" value="UniProtKB-UniRule"/>
</dbReference>
<dbReference type="GO" id="GO:0031369">
    <property type="term" value="F:translation initiation factor binding"/>
    <property type="evidence" value="ECO:0007669"/>
    <property type="project" value="InterPro"/>
</dbReference>
<dbReference type="GO" id="GO:0010494">
    <property type="term" value="C:cytoplasmic stress granule"/>
    <property type="evidence" value="ECO:0007669"/>
    <property type="project" value="EnsemblFungi"/>
</dbReference>
<feature type="domain" description="RRM" evidence="8">
    <location>
        <begin position="40"/>
        <end position="123"/>
    </location>
</feature>
<evidence type="ECO:0000256" key="1">
    <source>
        <dbReference type="ARBA" id="ARBA00004496"/>
    </source>
</evidence>
<comment type="function">
    <text evidence="7">Component of the eukaryotic translation initiation factor 3 (eIF-3) complex, which is involved in protein synthesis and, together with other initiation factors, stimulates binding of mRNA and methionyl-tRNAi to the 40S ribosome.</text>
</comment>
<dbReference type="PANTHER" id="PTHR14068:SF0">
    <property type="entry name" value="EUKARYOTIC TRANSLATION INITIATION FACTOR 3 SUBUNIT B"/>
    <property type="match status" value="1"/>
</dbReference>
<evidence type="ECO:0000313" key="9">
    <source>
        <dbReference type="EMBL" id="ODV94727.1"/>
    </source>
</evidence>
<dbReference type="AlphaFoldDB" id="A0A1E4TSL1"/>
<dbReference type="GO" id="GO:0071540">
    <property type="term" value="C:eukaryotic translation initiation factor 3 complex, eIF3e"/>
    <property type="evidence" value="ECO:0007669"/>
    <property type="project" value="EnsemblFungi"/>
</dbReference>
<evidence type="ECO:0000256" key="6">
    <source>
        <dbReference type="HAMAP-Rule" id="MF_03001"/>
    </source>
</evidence>
<dbReference type="Pfam" id="PF08662">
    <property type="entry name" value="eIF2A"/>
    <property type="match status" value="1"/>
</dbReference>
<dbReference type="GO" id="GO:0071541">
    <property type="term" value="C:eukaryotic translation initiation factor 3 complex, eIF3m"/>
    <property type="evidence" value="ECO:0007669"/>
    <property type="project" value="EnsemblFungi"/>
</dbReference>
<evidence type="ECO:0000313" key="10">
    <source>
        <dbReference type="Proteomes" id="UP000094236"/>
    </source>
</evidence>
<dbReference type="PANTHER" id="PTHR14068">
    <property type="entry name" value="EUKARYOTIC TRANSLATION INITIATION FACTOR 3 EIF3 -RELATED"/>
    <property type="match status" value="1"/>
</dbReference>
<comment type="subunit">
    <text evidence="6 7">Component of the eukaryotic translation initiation factor 3 (eIF-3) complex.</text>
</comment>
<keyword evidence="4 6" id="KW-0694">RNA-binding</keyword>
<dbReference type="SUPFAM" id="SSF82171">
    <property type="entry name" value="DPP6 N-terminal domain-like"/>
    <property type="match status" value="1"/>
</dbReference>
<keyword evidence="2 6" id="KW-0963">Cytoplasm</keyword>
<dbReference type="STRING" id="669874.A0A1E4TSL1"/>
<comment type="similarity">
    <text evidence="6 7">Belongs to the eIF-3 subunit B family.</text>
</comment>
<name>A0A1E4TSL1_PACTA</name>
<dbReference type="OrthoDB" id="10250414at2759"/>
<organism evidence="9 10">
    <name type="scientific">Pachysolen tannophilus NRRL Y-2460</name>
    <dbReference type="NCBI Taxonomy" id="669874"/>
    <lineage>
        <taxon>Eukaryota</taxon>
        <taxon>Fungi</taxon>
        <taxon>Dikarya</taxon>
        <taxon>Ascomycota</taxon>
        <taxon>Saccharomycotina</taxon>
        <taxon>Pichiomycetes</taxon>
        <taxon>Pachysolenaceae</taxon>
        <taxon>Pachysolen</taxon>
    </lineage>
</organism>
<sequence length="727" mass="83793">MPVEEEQEIRIDESAIPIDDIDFSDLEAKYAIPEDDSLSHFIIVDGAPIAPESKVAVLKKVLTKVFSAAGKVTDMYMPVENGQTKGFVFVEFEDISSVDIACKKLNNKKLDVKHTLFVNKLSDVEKYGVKGHVSDEFVEPKIEPYHESPYLKSWLQDYNGRDQFVLQKGDEVGVYWSKNKNDPEPAVEPRQNWTQAFVRFSPKGSYLFSMHEQGIQAWGGPEFSRLKRFFHPNARLIDFSPCENYLVSLSPTPIEVPAEDHPARASFPFGPESEGHKLIIWDIKSGLPTRTFALPPNLENEKKMVWPLVKWSYDDKYCARMGPDALAVYETSDFQLLDKKLIKIEGIVDFEWAPAGVKLAASKNKDADQHVLTYWTPEQVNQTARVALMQIPSREVIRTVNLFQVSDCKLHWQDEARFLCVKVDRHTKSKKTIFTSLEFFHLFEKDIPVEKLELKDSVINFSWEPKGERFVTISILDVGGNVNPAIARNTLTFFGPEEEKIKNKTKLNIKKWTAFASFEKKHSNTIEFSPKGRFVAVATIIGNNHGEIEFYDLDYDGTNKESSTVNNTGSGNNKYFALTDIAWDPSGRYLAAWSSSWRHKIENGYRLYDFAGHLLREEVIDQFKTFYWRPRPQSLLSSNDRKKVRKNLREYSAQFEEADAMEADVATRELILKRRKLFEDWNSWRSEIEKIQKDLGLTQEEETEDVNEEVVEEIREEVLEEKEEVVE</sequence>
<accession>A0A1E4TSL1</accession>
<gene>
    <name evidence="6" type="primary">PRT1</name>
    <name evidence="9" type="ORF">PACTADRAFT_69681</name>
</gene>
<dbReference type="EMBL" id="KV454015">
    <property type="protein sequence ID" value="ODV94727.1"/>
    <property type="molecule type" value="Genomic_DNA"/>
</dbReference>
<reference evidence="10" key="1">
    <citation type="submission" date="2016-05" db="EMBL/GenBank/DDBJ databases">
        <title>Comparative genomics of biotechnologically important yeasts.</title>
        <authorList>
            <consortium name="DOE Joint Genome Institute"/>
            <person name="Riley R."/>
            <person name="Haridas S."/>
            <person name="Wolfe K.H."/>
            <person name="Lopes M.R."/>
            <person name="Hittinger C.T."/>
            <person name="Goker M."/>
            <person name="Salamov A."/>
            <person name="Wisecaver J."/>
            <person name="Long T.M."/>
            <person name="Aerts A.L."/>
            <person name="Barry K."/>
            <person name="Choi C."/>
            <person name="Clum A."/>
            <person name="Coughlan A.Y."/>
            <person name="Deshpande S."/>
            <person name="Douglass A.P."/>
            <person name="Hanson S.J."/>
            <person name="Klenk H.-P."/>
            <person name="Labutti K."/>
            <person name="Lapidus A."/>
            <person name="Lindquist E."/>
            <person name="Lipzen A."/>
            <person name="Meier-Kolthoff J.P."/>
            <person name="Ohm R.A."/>
            <person name="Otillar R.P."/>
            <person name="Pangilinan J."/>
            <person name="Peng Y."/>
            <person name="Rokas A."/>
            <person name="Rosa C.A."/>
            <person name="Scheuner C."/>
            <person name="Sibirny A.A."/>
            <person name="Slot J.C."/>
            <person name="Stielow J.B."/>
            <person name="Sun H."/>
            <person name="Kurtzman C.P."/>
            <person name="Blackwell M."/>
            <person name="Grigoriev I.V."/>
            <person name="Jeffries T.W."/>
        </authorList>
    </citation>
    <scope>NUCLEOTIDE SEQUENCE [LARGE SCALE GENOMIC DNA]</scope>
    <source>
        <strain evidence="10">NRRL Y-2460</strain>
    </source>
</reference>
<dbReference type="Pfam" id="PF00076">
    <property type="entry name" value="RRM_1"/>
    <property type="match status" value="1"/>
</dbReference>
<evidence type="ECO:0000256" key="3">
    <source>
        <dbReference type="ARBA" id="ARBA00022540"/>
    </source>
</evidence>
<comment type="function">
    <text evidence="6">RNA-binding component of the eukaryotic translation initiation factor 3 (eIF-3) complex, which is involved in protein synthesis of a specialized repertoire of mRNAs and, together with other initiation factors, stimulates binding of mRNA and methionyl-tRNAi to the 40S ribosome. The eIF-3 complex specifically targets and initiates translation of a subset of mRNAs involved in cell proliferation.</text>
</comment>
<dbReference type="InterPro" id="IPR011400">
    <property type="entry name" value="EIF3B"/>
</dbReference>
<keyword evidence="10" id="KW-1185">Reference proteome</keyword>
<dbReference type="InterPro" id="IPR034363">
    <property type="entry name" value="eIF3B_RRM"/>
</dbReference>
<evidence type="ECO:0000256" key="4">
    <source>
        <dbReference type="ARBA" id="ARBA00022884"/>
    </source>
</evidence>
<evidence type="ECO:0000256" key="2">
    <source>
        <dbReference type="ARBA" id="ARBA00022490"/>
    </source>
</evidence>
<evidence type="ECO:0000256" key="5">
    <source>
        <dbReference type="ARBA" id="ARBA00022917"/>
    </source>
</evidence>
<dbReference type="GO" id="GO:0016282">
    <property type="term" value="C:eukaryotic 43S preinitiation complex"/>
    <property type="evidence" value="ECO:0007669"/>
    <property type="project" value="UniProtKB-UniRule"/>
</dbReference>
<dbReference type="PIRSF" id="PIRSF036424">
    <property type="entry name" value="eIF3b"/>
    <property type="match status" value="1"/>
</dbReference>
<comment type="subcellular location">
    <subcellularLocation>
        <location evidence="1 6 7">Cytoplasm</location>
    </subcellularLocation>
</comment>
<dbReference type="GO" id="GO:0003723">
    <property type="term" value="F:RNA binding"/>
    <property type="evidence" value="ECO:0007669"/>
    <property type="project" value="UniProtKB-UniRule"/>
</dbReference>
<dbReference type="InterPro" id="IPR013979">
    <property type="entry name" value="TIF_beta_prop-like"/>
</dbReference>
<dbReference type="InterPro" id="IPR000504">
    <property type="entry name" value="RRM_dom"/>
</dbReference>
<proteinExistence type="inferred from homology"/>
<dbReference type="SUPFAM" id="SSF54928">
    <property type="entry name" value="RNA-binding domain, RBD"/>
    <property type="match status" value="1"/>
</dbReference>
<dbReference type="InterPro" id="IPR015943">
    <property type="entry name" value="WD40/YVTN_repeat-like_dom_sf"/>
</dbReference>
<evidence type="ECO:0000259" key="8">
    <source>
        <dbReference type="PROSITE" id="PS50102"/>
    </source>
</evidence>
<dbReference type="Gene3D" id="3.30.70.330">
    <property type="match status" value="1"/>
</dbReference>
<keyword evidence="5 6" id="KW-0648">Protein biosynthesis</keyword>
<dbReference type="GO" id="GO:0033290">
    <property type="term" value="C:eukaryotic 48S preinitiation complex"/>
    <property type="evidence" value="ECO:0007669"/>
    <property type="project" value="UniProtKB-UniRule"/>
</dbReference>
<keyword evidence="3 6" id="KW-0396">Initiation factor</keyword>
<protein>
    <recommendedName>
        <fullName evidence="6">Eukaryotic translation initiation factor 3 subunit B</fullName>
        <shortName evidence="6">eIF3b</shortName>
    </recommendedName>
    <alternativeName>
        <fullName evidence="6">Eukaryotic translation initiation factor 3 90 kDa subunit homolog</fullName>
        <shortName evidence="6">eIF3 p90</shortName>
    </alternativeName>
    <alternativeName>
        <fullName evidence="6">Translation initiation factor eIF3, p90 subunit homolog</fullName>
    </alternativeName>
</protein>
<dbReference type="InterPro" id="IPR012677">
    <property type="entry name" value="Nucleotide-bd_a/b_plait_sf"/>
</dbReference>
<dbReference type="CDD" id="cd12278">
    <property type="entry name" value="RRM_eIF3B"/>
    <property type="match status" value="1"/>
</dbReference>
<dbReference type="PROSITE" id="PS50102">
    <property type="entry name" value="RRM"/>
    <property type="match status" value="1"/>
</dbReference>